<evidence type="ECO:0000313" key="3">
    <source>
        <dbReference type="Proteomes" id="UP001157418"/>
    </source>
</evidence>
<proteinExistence type="predicted"/>
<feature type="compositionally biased region" description="Basic and acidic residues" evidence="1">
    <location>
        <begin position="45"/>
        <end position="54"/>
    </location>
</feature>
<dbReference type="Proteomes" id="UP001157418">
    <property type="component" value="Unassembled WGS sequence"/>
</dbReference>
<organism evidence="2 3">
    <name type="scientific">Lactuca virosa</name>
    <dbReference type="NCBI Taxonomy" id="75947"/>
    <lineage>
        <taxon>Eukaryota</taxon>
        <taxon>Viridiplantae</taxon>
        <taxon>Streptophyta</taxon>
        <taxon>Embryophyta</taxon>
        <taxon>Tracheophyta</taxon>
        <taxon>Spermatophyta</taxon>
        <taxon>Magnoliopsida</taxon>
        <taxon>eudicotyledons</taxon>
        <taxon>Gunneridae</taxon>
        <taxon>Pentapetalae</taxon>
        <taxon>asterids</taxon>
        <taxon>campanulids</taxon>
        <taxon>Asterales</taxon>
        <taxon>Asteraceae</taxon>
        <taxon>Cichorioideae</taxon>
        <taxon>Cichorieae</taxon>
        <taxon>Lactucinae</taxon>
        <taxon>Lactuca</taxon>
    </lineage>
</organism>
<sequence>MTDDASATATFYGLCQRWRARKSTPMSREVLRFERPKPMPAAPALRHERPDPSKPRPPVIGMTYMHSPGMTCQERHNVESMARDLHDACSRISYHHHNIADMSEMVDVVCCDNRQNLSQS</sequence>
<evidence type="ECO:0000313" key="2">
    <source>
        <dbReference type="EMBL" id="CAH1412415.1"/>
    </source>
</evidence>
<keyword evidence="3" id="KW-1185">Reference proteome</keyword>
<reference evidence="2 3" key="1">
    <citation type="submission" date="2022-01" db="EMBL/GenBank/DDBJ databases">
        <authorList>
            <person name="Xiong W."/>
            <person name="Schranz E."/>
        </authorList>
    </citation>
    <scope>NUCLEOTIDE SEQUENCE [LARGE SCALE GENOMIC DNA]</scope>
</reference>
<evidence type="ECO:0000256" key="1">
    <source>
        <dbReference type="SAM" id="MobiDB-lite"/>
    </source>
</evidence>
<dbReference type="AlphaFoldDB" id="A0AAU9LEF7"/>
<dbReference type="EMBL" id="CAKMRJ010000001">
    <property type="protein sequence ID" value="CAH1412415.1"/>
    <property type="molecule type" value="Genomic_DNA"/>
</dbReference>
<accession>A0AAU9LEF7</accession>
<gene>
    <name evidence="2" type="ORF">LVIROSA_LOCUS433</name>
</gene>
<comment type="caution">
    <text evidence="2">The sequence shown here is derived from an EMBL/GenBank/DDBJ whole genome shotgun (WGS) entry which is preliminary data.</text>
</comment>
<feature type="region of interest" description="Disordered" evidence="1">
    <location>
        <begin position="34"/>
        <end position="58"/>
    </location>
</feature>
<name>A0AAU9LEF7_9ASTR</name>
<protein>
    <submittedName>
        <fullName evidence="2">Uncharacterized protein</fullName>
    </submittedName>
</protein>